<keyword evidence="7" id="KW-1133">Transmembrane helix</keyword>
<evidence type="ECO:0000256" key="8">
    <source>
        <dbReference type="ARBA" id="ARBA00023128"/>
    </source>
</evidence>
<evidence type="ECO:0000256" key="11">
    <source>
        <dbReference type="ARBA" id="ARBA00058619"/>
    </source>
</evidence>
<comment type="similarity">
    <text evidence="2 15">Belongs to the mitochondrial carrier (TC 2.A.29) family.</text>
</comment>
<evidence type="ECO:0000256" key="6">
    <source>
        <dbReference type="ARBA" id="ARBA00022792"/>
    </source>
</evidence>
<keyword evidence="3 15" id="KW-0813">Transport</keyword>
<dbReference type="FunFam" id="1.50.40.10:FF:000025">
    <property type="entry name" value="mitochondrial folate transporter/carrier"/>
    <property type="match status" value="1"/>
</dbReference>
<evidence type="ECO:0000256" key="2">
    <source>
        <dbReference type="ARBA" id="ARBA00006375"/>
    </source>
</evidence>
<dbReference type="OrthoDB" id="428293at2759"/>
<organism evidence="16">
    <name type="scientific">Photinus pyralis</name>
    <name type="common">Common eastern firefly</name>
    <name type="synonym">Lampyris pyralis</name>
    <dbReference type="NCBI Taxonomy" id="7054"/>
    <lineage>
        <taxon>Eukaryota</taxon>
        <taxon>Metazoa</taxon>
        <taxon>Ecdysozoa</taxon>
        <taxon>Arthropoda</taxon>
        <taxon>Hexapoda</taxon>
        <taxon>Insecta</taxon>
        <taxon>Pterygota</taxon>
        <taxon>Neoptera</taxon>
        <taxon>Endopterygota</taxon>
        <taxon>Coleoptera</taxon>
        <taxon>Polyphaga</taxon>
        <taxon>Elateriformia</taxon>
        <taxon>Elateroidea</taxon>
        <taxon>Lampyridae</taxon>
        <taxon>Lampyrinae</taxon>
        <taxon>Photinus</taxon>
    </lineage>
</organism>
<evidence type="ECO:0000256" key="5">
    <source>
        <dbReference type="ARBA" id="ARBA00022737"/>
    </source>
</evidence>
<dbReference type="InterPro" id="IPR023395">
    <property type="entry name" value="MCP_dom_sf"/>
</dbReference>
<dbReference type="PRINTS" id="PR00926">
    <property type="entry name" value="MITOCARRIER"/>
</dbReference>
<dbReference type="GO" id="GO:0015711">
    <property type="term" value="P:organic anion transport"/>
    <property type="evidence" value="ECO:0007669"/>
    <property type="project" value="UniProtKB-ARBA"/>
</dbReference>
<dbReference type="GO" id="GO:0005743">
    <property type="term" value="C:mitochondrial inner membrane"/>
    <property type="evidence" value="ECO:0007669"/>
    <property type="project" value="UniProtKB-SubCell"/>
</dbReference>
<dbReference type="GeneID" id="116162574"/>
<dbReference type="PROSITE" id="PS50920">
    <property type="entry name" value="SOLCAR"/>
    <property type="match status" value="3"/>
</dbReference>
<dbReference type="PANTHER" id="PTHR45683">
    <property type="entry name" value="MITOCHONDRIAL NICOTINAMIDE ADENINE DINUCLEOTIDE TRANSPORTER 1-RELATED-RELATED"/>
    <property type="match status" value="1"/>
</dbReference>
<evidence type="ECO:0000256" key="14">
    <source>
        <dbReference type="PROSITE-ProRule" id="PRU00282"/>
    </source>
</evidence>
<keyword evidence="5" id="KW-0677">Repeat</keyword>
<protein>
    <recommendedName>
        <fullName evidence="12">Solute carrier family 25 member 32</fullName>
    </recommendedName>
    <alternativeName>
        <fullName evidence="13">Mitochondrial FAD transporter</fullName>
    </alternativeName>
</protein>
<dbReference type="InterPro" id="IPR044712">
    <property type="entry name" value="SLC25A32-like"/>
</dbReference>
<feature type="repeat" description="Solcar" evidence="14">
    <location>
        <begin position="225"/>
        <end position="309"/>
    </location>
</feature>
<evidence type="ECO:0000256" key="13">
    <source>
        <dbReference type="ARBA" id="ARBA00079992"/>
    </source>
</evidence>
<dbReference type="InterPro" id="IPR018108">
    <property type="entry name" value="MCP_transmembrane"/>
</dbReference>
<keyword evidence="9 14" id="KW-0472">Membrane</keyword>
<feature type="repeat" description="Solcar" evidence="14">
    <location>
        <begin position="120"/>
        <end position="212"/>
    </location>
</feature>
<dbReference type="Gene3D" id="1.50.40.10">
    <property type="entry name" value="Mitochondrial carrier domain"/>
    <property type="match status" value="1"/>
</dbReference>
<comment type="subcellular location">
    <subcellularLocation>
        <location evidence="1">Mitochondrion inner membrane</location>
        <topology evidence="1">Multi-pass membrane protein</topology>
    </subcellularLocation>
</comment>
<evidence type="ECO:0000256" key="7">
    <source>
        <dbReference type="ARBA" id="ARBA00022989"/>
    </source>
</evidence>
<dbReference type="AlphaFoldDB" id="A0A1Y1MJ30"/>
<comment type="function">
    <text evidence="11">Facilitates flavin adenine dinucleotide (FAD) translocation across the mitochondrial inner membrane into the mitochondrial matrix where it acts as a redox cofactor to assist flavoenzyme activities in fundamental metabolic processes including fatty acid beta-oxidation, amino acid and choline metabolism as well as mitochondrial electron transportation. In particular, provides FAD to DLD dehydrogenase of the glycine cleavage system, part of mitochondrial one-carbon metabolic pathway involved in neural tube closure in early embryogenesis.</text>
</comment>
<dbReference type="InterPro" id="IPR002067">
    <property type="entry name" value="MCP"/>
</dbReference>
<dbReference type="EMBL" id="GEZM01031315">
    <property type="protein sequence ID" value="JAV84938.1"/>
    <property type="molecule type" value="Transcribed_RNA"/>
</dbReference>
<evidence type="ECO:0000256" key="15">
    <source>
        <dbReference type="RuleBase" id="RU000488"/>
    </source>
</evidence>
<keyword evidence="4 14" id="KW-0812">Transmembrane</keyword>
<comment type="catalytic activity">
    <reaction evidence="10">
        <text>FAD(in) = FAD(out)</text>
        <dbReference type="Rhea" id="RHEA:76535"/>
        <dbReference type="ChEBI" id="CHEBI:57692"/>
    </reaction>
</comment>
<dbReference type="GO" id="GO:0015215">
    <property type="term" value="F:nucleotide transmembrane transporter activity"/>
    <property type="evidence" value="ECO:0007669"/>
    <property type="project" value="UniProtKB-ARBA"/>
</dbReference>
<keyword evidence="8" id="KW-0496">Mitochondrion</keyword>
<evidence type="ECO:0000256" key="12">
    <source>
        <dbReference type="ARBA" id="ARBA00070508"/>
    </source>
</evidence>
<evidence type="ECO:0000256" key="4">
    <source>
        <dbReference type="ARBA" id="ARBA00022692"/>
    </source>
</evidence>
<sequence>MATIAKNPPSPLKKFHFLHGVKYEHLVAGVAGGLASTLILHPLDLIKIRFAVNDGRSSLPQQYKGITNAFTTIFREGGITGLYRGVTPNLWGASTSWGLYFLFYNALKVHTQGGNGDIPLGATAHLVSAAEAGVLTLLITNPLWVVKTRLCLQYDTAPVNSKNVVYSGMIDALKQIYRQEGIRGYYKGLGPGIFGVSHGAVQFMTYEEMKNKYNQYYNLPITNKLGTVEYLLFAAISKIIAAASTYPYQVIRARLQNQHYRYEGSWHCVQQTWKYERWRGFYKGLGTNLLRVTPATMITFLTYENVSHFLLNRNANTL</sequence>
<name>A0A1Y1MJ30_PHOPY</name>
<evidence type="ECO:0000256" key="9">
    <source>
        <dbReference type="ARBA" id="ARBA00023136"/>
    </source>
</evidence>
<accession>A0A1Y1MJ30</accession>
<dbReference type="SUPFAM" id="SSF103506">
    <property type="entry name" value="Mitochondrial carrier"/>
    <property type="match status" value="1"/>
</dbReference>
<reference evidence="16" key="1">
    <citation type="journal article" date="2016" name="Sci. Rep.">
        <title>Molecular characterization of firefly nuptial gifts: a multi-omics approach sheds light on postcopulatory sexual selection.</title>
        <authorList>
            <person name="Al-Wathiqui N."/>
            <person name="Fallon T.R."/>
            <person name="South A."/>
            <person name="Weng J.K."/>
            <person name="Lewis S.M."/>
        </authorList>
    </citation>
    <scope>NUCLEOTIDE SEQUENCE</scope>
</reference>
<dbReference type="Pfam" id="PF00153">
    <property type="entry name" value="Mito_carr"/>
    <property type="match status" value="3"/>
</dbReference>
<dbReference type="KEGG" id="ppyr:116162574"/>
<evidence type="ECO:0000256" key="3">
    <source>
        <dbReference type="ARBA" id="ARBA00022448"/>
    </source>
</evidence>
<evidence type="ECO:0000256" key="1">
    <source>
        <dbReference type="ARBA" id="ARBA00004448"/>
    </source>
</evidence>
<evidence type="ECO:0000256" key="10">
    <source>
        <dbReference type="ARBA" id="ARBA00050907"/>
    </source>
</evidence>
<proteinExistence type="inferred from homology"/>
<evidence type="ECO:0000313" key="16">
    <source>
        <dbReference type="EMBL" id="JAV84938.1"/>
    </source>
</evidence>
<keyword evidence="6" id="KW-0999">Mitochondrion inner membrane</keyword>
<dbReference type="RefSeq" id="XP_031332085.1">
    <property type="nucleotide sequence ID" value="XM_031476225.1"/>
</dbReference>
<feature type="repeat" description="Solcar" evidence="14">
    <location>
        <begin position="23"/>
        <end position="110"/>
    </location>
</feature>